<dbReference type="Proteomes" id="UP000247371">
    <property type="component" value="Unassembled WGS sequence"/>
</dbReference>
<dbReference type="AlphaFoldDB" id="A0A2V4S871"/>
<dbReference type="EMBL" id="NKUB01000044">
    <property type="protein sequence ID" value="PYD68248.1"/>
    <property type="molecule type" value="Genomic_DNA"/>
</dbReference>
<name>A0A2V4S871_9PROT</name>
<accession>A0A2V4S871</accession>
<evidence type="ECO:0008006" key="3">
    <source>
        <dbReference type="Google" id="ProtNLM"/>
    </source>
</evidence>
<evidence type="ECO:0000313" key="1">
    <source>
        <dbReference type="EMBL" id="PYD68248.1"/>
    </source>
</evidence>
<evidence type="ECO:0000313" key="2">
    <source>
        <dbReference type="Proteomes" id="UP000247371"/>
    </source>
</evidence>
<reference evidence="1 2" key="1">
    <citation type="submission" date="2017-07" db="EMBL/GenBank/DDBJ databases">
        <title>A draft genome sequence of Komagataeibacter swingsii LMG 22125.</title>
        <authorList>
            <person name="Skraban J."/>
            <person name="Cleenwerck I."/>
            <person name="Vandamme P."/>
            <person name="Trcek J."/>
        </authorList>
    </citation>
    <scope>NUCLEOTIDE SEQUENCE [LARGE SCALE GENOMIC DNA]</scope>
    <source>
        <strain evidence="1 2">LMG 22125</strain>
    </source>
</reference>
<sequence length="79" mass="8950">MALTWCVRRKTDHLMMWAAGMLVKKLRTALVQLGQWTIEIVRRSDGATGFVVLPGHKRSVTQRTACFTVEGNALRYQTS</sequence>
<gene>
    <name evidence="1" type="ORF">CFR76_16120</name>
</gene>
<protein>
    <recommendedName>
        <fullName evidence="3">Transposase</fullName>
    </recommendedName>
</protein>
<comment type="caution">
    <text evidence="1">The sequence shown here is derived from an EMBL/GenBank/DDBJ whole genome shotgun (WGS) entry which is preliminary data.</text>
</comment>
<organism evidence="1 2">
    <name type="scientific">Komagataeibacter swingsii</name>
    <dbReference type="NCBI Taxonomy" id="215220"/>
    <lineage>
        <taxon>Bacteria</taxon>
        <taxon>Pseudomonadati</taxon>
        <taxon>Pseudomonadota</taxon>
        <taxon>Alphaproteobacteria</taxon>
        <taxon>Acetobacterales</taxon>
        <taxon>Acetobacteraceae</taxon>
        <taxon>Komagataeibacter</taxon>
    </lineage>
</organism>
<proteinExistence type="predicted"/>
<keyword evidence="2" id="KW-1185">Reference proteome</keyword>